<feature type="chain" id="PRO_5032761811" evidence="1">
    <location>
        <begin position="35"/>
        <end position="300"/>
    </location>
</feature>
<keyword evidence="3" id="KW-0449">Lipoprotein</keyword>
<gene>
    <name evidence="3" type="ORF">H0A68_12875</name>
</gene>
<evidence type="ECO:0000256" key="1">
    <source>
        <dbReference type="SAM" id="SignalP"/>
    </source>
</evidence>
<accession>A0A853FDP8</accession>
<dbReference type="SUPFAM" id="SSF159501">
    <property type="entry name" value="EreA/ChaN-like"/>
    <property type="match status" value="1"/>
</dbReference>
<keyword evidence="1" id="KW-0732">Signal</keyword>
<dbReference type="PROSITE" id="PS51257">
    <property type="entry name" value="PROKAR_LIPOPROTEIN"/>
    <property type="match status" value="1"/>
</dbReference>
<protein>
    <submittedName>
        <fullName evidence="3">ChaN family lipoprotein</fullName>
    </submittedName>
</protein>
<dbReference type="Pfam" id="PF04187">
    <property type="entry name" value="Cofac_haem_bdg"/>
    <property type="match status" value="1"/>
</dbReference>
<dbReference type="Proteomes" id="UP000580517">
    <property type="component" value="Unassembled WGS sequence"/>
</dbReference>
<comment type="caution">
    <text evidence="3">The sequence shown here is derived from an EMBL/GenBank/DDBJ whole genome shotgun (WGS) entry which is preliminary data.</text>
</comment>
<reference evidence="3 4" key="1">
    <citation type="submission" date="2020-07" db="EMBL/GenBank/DDBJ databases">
        <title>Taxonomic revisions and descriptions of new bacterial species based on genomic comparisons in the high-G+C-content subgroup of the family Alcaligenaceae.</title>
        <authorList>
            <person name="Szabo A."/>
            <person name="Felfoldi T."/>
        </authorList>
    </citation>
    <scope>NUCLEOTIDE SEQUENCE [LARGE SCALE GENOMIC DNA]</scope>
    <source>
        <strain evidence="3 4">DSM 25264</strain>
    </source>
</reference>
<dbReference type="Gene3D" id="3.40.50.11550">
    <property type="match status" value="2"/>
</dbReference>
<dbReference type="RefSeq" id="WP_167668933.1">
    <property type="nucleotide sequence ID" value="NZ_JACCEW010000004.1"/>
</dbReference>
<sequence length="300" mass="32164">MNTLGRTPFRMQLGMTPAALLTACSMSSPSNAVADAGGKASSLAQLLPQHQVVLLGEVHDNPDGHRLRWQAMEIAIKNGWRPAIVMEQFDREHQAQLSAAMQSCQDADCVIRTAAPGKSHWHWDYYKPVISLALQYHLPLWAANLSRKDAGRVMRGGLSAVFDQQTIAALGLSHGPDPALLQGQIDEVVQSHCGMLPKSLHEGMATAQIARDAVMSGIVRKAARNGTGAGKPLQPVALLAGNGHVRRDLGVPRMLTGMDSLSVGITEAPATTMAYDRNFVVPTADRTDPCAGISGKSFRH</sequence>
<evidence type="ECO:0000313" key="4">
    <source>
        <dbReference type="Proteomes" id="UP000580517"/>
    </source>
</evidence>
<keyword evidence="4" id="KW-1185">Reference proteome</keyword>
<evidence type="ECO:0000259" key="2">
    <source>
        <dbReference type="Pfam" id="PF04187"/>
    </source>
</evidence>
<name>A0A853FDP8_9BURK</name>
<feature type="signal peptide" evidence="1">
    <location>
        <begin position="1"/>
        <end position="34"/>
    </location>
</feature>
<feature type="domain" description="Haem-binding uptake Tiki superfamily ChaN" evidence="2">
    <location>
        <begin position="44"/>
        <end position="255"/>
    </location>
</feature>
<dbReference type="CDD" id="cd14727">
    <property type="entry name" value="ChanN-like"/>
    <property type="match status" value="1"/>
</dbReference>
<dbReference type="AlphaFoldDB" id="A0A853FDP8"/>
<proteinExistence type="predicted"/>
<evidence type="ECO:0000313" key="3">
    <source>
        <dbReference type="EMBL" id="NYT37772.1"/>
    </source>
</evidence>
<dbReference type="EMBL" id="JACCEW010000004">
    <property type="protein sequence ID" value="NYT37772.1"/>
    <property type="molecule type" value="Genomic_DNA"/>
</dbReference>
<dbReference type="InterPro" id="IPR007314">
    <property type="entry name" value="Cofac_haem-bd_dom"/>
</dbReference>
<organism evidence="3 4">
    <name type="scientific">Allopusillimonas soli</name>
    <dbReference type="NCBI Taxonomy" id="659016"/>
    <lineage>
        <taxon>Bacteria</taxon>
        <taxon>Pseudomonadati</taxon>
        <taxon>Pseudomonadota</taxon>
        <taxon>Betaproteobacteria</taxon>
        <taxon>Burkholderiales</taxon>
        <taxon>Alcaligenaceae</taxon>
        <taxon>Allopusillimonas</taxon>
    </lineage>
</organism>